<feature type="region of interest" description="Disordered" evidence="1">
    <location>
        <begin position="83"/>
        <end position="131"/>
    </location>
</feature>
<reference key="1">
    <citation type="submission" date="2008-12" db="EMBL/GenBank/DDBJ databases">
        <title>Complete genome sequence of Rhodobacter capsulatus SB1003.</title>
        <authorList>
            <person name="Strnad H."/>
            <person name="Lapidus A."/>
            <person name="Vlcek C."/>
            <person name="Ulbrich P."/>
            <person name="Paces J."/>
            <person name="Maltsev N."/>
            <person name="Kumar V."/>
            <person name="Kogan Y."/>
            <person name="Milgram A."/>
            <person name="Rebrekov D."/>
            <person name="Mazur M."/>
            <person name="Cox R."/>
            <person name="Kyrpides N."/>
            <person name="Kolar M."/>
            <person name="Sachova J."/>
            <person name="Ridl J."/>
            <person name="Ivanova N."/>
            <person name="Kapatral V."/>
            <person name="Los T."/>
            <person name="Lykidis A."/>
            <person name="Mikhailova N."/>
            <person name="Reznik G."/>
            <person name="Vasieva O."/>
            <person name="Fonstein M."/>
            <person name="Paces V."/>
            <person name="Haselkorn R."/>
        </authorList>
    </citation>
    <scope>NUCLEOTIDE SEQUENCE</scope>
    <source>
        <strain>SB1003</strain>
    </source>
</reference>
<proteinExistence type="predicted"/>
<dbReference type="STRING" id="272942.RCAP_rcc02571"/>
<evidence type="ECO:0000313" key="2">
    <source>
        <dbReference type="EMBL" id="ADE86301.1"/>
    </source>
</evidence>
<evidence type="ECO:0000256" key="1">
    <source>
        <dbReference type="SAM" id="MobiDB-lite"/>
    </source>
</evidence>
<sequence>MVGNSRRFLNGDEVSEISRSDLGTGSQIEIMFPAGYRHSLRSNVKTSDVSFPNTLKIFQGKCVHTVNLVSESGLYKLILRAQRSGPEPSEFSRVSSGEGGDGRKPADASNTPAQRRPLPPHIPLGENGRRA</sequence>
<protein>
    <submittedName>
        <fullName evidence="2">Phage conserved domain protein</fullName>
    </submittedName>
</protein>
<dbReference type="AlphaFoldDB" id="D5AMM5"/>
<dbReference type="Proteomes" id="UP000002361">
    <property type="component" value="Chromosome"/>
</dbReference>
<dbReference type="KEGG" id="rcp:RCAP_rcc02571"/>
<keyword evidence="3" id="KW-1185">Reference proteome</keyword>
<gene>
    <name evidence="2" type="ordered locus">RCAP_rcc02571</name>
</gene>
<accession>D5AMM5</accession>
<reference evidence="2 3" key="2">
    <citation type="journal article" date="2010" name="J. Bacteriol.">
        <title>Complete genome sequence of the photosynthetic purple nonsulfur bacterium Rhodobacter capsulatus SB 1003.</title>
        <authorList>
            <person name="Strnad H."/>
            <person name="Lapidus A."/>
            <person name="Paces J."/>
            <person name="Ulbrich P."/>
            <person name="Vlcek C."/>
            <person name="Paces V."/>
            <person name="Haselkorn R."/>
        </authorList>
    </citation>
    <scope>NUCLEOTIDE SEQUENCE [LARGE SCALE GENOMIC DNA]</scope>
    <source>
        <strain evidence="3">ATCC BAA-309 / NBRC 16581 / SB1003</strain>
    </source>
</reference>
<dbReference type="EMBL" id="CP001312">
    <property type="protein sequence ID" value="ADE86301.1"/>
    <property type="molecule type" value="Genomic_DNA"/>
</dbReference>
<organism evidence="2 3">
    <name type="scientific">Rhodobacter capsulatus (strain ATCC BAA-309 / NBRC 16581 / SB1003)</name>
    <dbReference type="NCBI Taxonomy" id="272942"/>
    <lineage>
        <taxon>Bacteria</taxon>
        <taxon>Pseudomonadati</taxon>
        <taxon>Pseudomonadota</taxon>
        <taxon>Alphaproteobacteria</taxon>
        <taxon>Rhodobacterales</taxon>
        <taxon>Rhodobacter group</taxon>
        <taxon>Rhodobacter</taxon>
    </lineage>
</organism>
<dbReference type="HOGENOM" id="CLU_1925931_0_0_5"/>
<evidence type="ECO:0000313" key="3">
    <source>
        <dbReference type="Proteomes" id="UP000002361"/>
    </source>
</evidence>
<name>D5AMM5_RHOCB</name>